<evidence type="ECO:0000256" key="1">
    <source>
        <dbReference type="SAM" id="SignalP"/>
    </source>
</evidence>
<dbReference type="RefSeq" id="WP_340348221.1">
    <property type="nucleotide sequence ID" value="NZ_JBBKZT010000035.1"/>
</dbReference>
<comment type="caution">
    <text evidence="2">The sequence shown here is derived from an EMBL/GenBank/DDBJ whole genome shotgun (WGS) entry which is preliminary data.</text>
</comment>
<keyword evidence="1" id="KW-0732">Signal</keyword>
<name>A0ABU8X0N5_9BURK</name>
<dbReference type="EMBL" id="JBBKZT010000035">
    <property type="protein sequence ID" value="MEJ8852292.1"/>
    <property type="molecule type" value="Genomic_DNA"/>
</dbReference>
<dbReference type="PROSITE" id="PS51257">
    <property type="entry name" value="PROKAR_LIPOPROTEIN"/>
    <property type="match status" value="1"/>
</dbReference>
<reference evidence="2 3" key="1">
    <citation type="submission" date="2024-03" db="EMBL/GenBank/DDBJ databases">
        <title>Novel species of the genus Variovorax.</title>
        <authorList>
            <person name="Liu Q."/>
            <person name="Xin Y.-H."/>
        </authorList>
    </citation>
    <scope>NUCLEOTIDE SEQUENCE [LARGE SCALE GENOMIC DNA]</scope>
    <source>
        <strain evidence="2 3">KACC 18900</strain>
    </source>
</reference>
<keyword evidence="3" id="KW-1185">Reference proteome</keyword>
<feature type="signal peptide" evidence="1">
    <location>
        <begin position="1"/>
        <end position="21"/>
    </location>
</feature>
<accession>A0ABU8X0N5</accession>
<evidence type="ECO:0000313" key="3">
    <source>
        <dbReference type="Proteomes" id="UP001385892"/>
    </source>
</evidence>
<protein>
    <recommendedName>
        <fullName evidence="4">DUF3313 domain-containing protein</fullName>
    </recommendedName>
</protein>
<sequence length="208" mass="21205">MKHPLVRRPFIALVVALSALAGCSSAPQREAQWIDPAIGTQSRLLKGETVLIACDAYDVAVLRICQDQLYREVLAKGAKPVTVPAGTVLLKDRELDGQLVASAQALGARAVLTMTLTPATSSGGSGVSLGIGGFSFGGSGGAGVGLGIPIGVGNPTTGFAANGRVTDVRTNRMVWTATLVAAPSADLNAQFGNLSRSMLDTAQSAGLF</sequence>
<organism evidence="2 3">
    <name type="scientific">Variovorax rhizosphaerae</name>
    <dbReference type="NCBI Taxonomy" id="1836200"/>
    <lineage>
        <taxon>Bacteria</taxon>
        <taxon>Pseudomonadati</taxon>
        <taxon>Pseudomonadota</taxon>
        <taxon>Betaproteobacteria</taxon>
        <taxon>Burkholderiales</taxon>
        <taxon>Comamonadaceae</taxon>
        <taxon>Variovorax</taxon>
    </lineage>
</organism>
<feature type="chain" id="PRO_5047221242" description="DUF3313 domain-containing protein" evidence="1">
    <location>
        <begin position="22"/>
        <end position="208"/>
    </location>
</feature>
<evidence type="ECO:0008006" key="4">
    <source>
        <dbReference type="Google" id="ProtNLM"/>
    </source>
</evidence>
<proteinExistence type="predicted"/>
<gene>
    <name evidence="2" type="ORF">WKW82_37095</name>
</gene>
<dbReference type="Proteomes" id="UP001385892">
    <property type="component" value="Unassembled WGS sequence"/>
</dbReference>
<evidence type="ECO:0000313" key="2">
    <source>
        <dbReference type="EMBL" id="MEJ8852292.1"/>
    </source>
</evidence>